<dbReference type="EMBL" id="AP023098">
    <property type="protein sequence ID" value="BCE79774.1"/>
    <property type="molecule type" value="Genomic_DNA"/>
</dbReference>
<gene>
    <name evidence="1" type="ORF">XF2B_11720</name>
    <name evidence="2" type="ORF">XF3B_12000</name>
    <name evidence="3" type="ORF">XF8B_12050</name>
    <name evidence="4" type="ORF">XF9B_11950</name>
</gene>
<dbReference type="EMBL" id="AP023092">
    <property type="protein sequence ID" value="BCE27403.1"/>
    <property type="molecule type" value="Genomic_DNA"/>
</dbReference>
<evidence type="ECO:0000313" key="4">
    <source>
        <dbReference type="EMBL" id="BCE79774.1"/>
    </source>
</evidence>
<accession>A0A809XKG1</accession>
<dbReference type="EMBL" id="AP023097">
    <property type="protein sequence ID" value="BCE71094.1"/>
    <property type="molecule type" value="Genomic_DNA"/>
</dbReference>
<evidence type="ECO:0000313" key="1">
    <source>
        <dbReference type="EMBL" id="BCE27403.1"/>
    </source>
</evidence>
<dbReference type="EMBL" id="AP023093">
    <property type="protein sequence ID" value="BCE36169.1"/>
    <property type="molecule type" value="Genomic_DNA"/>
</dbReference>
<dbReference type="RefSeq" id="WP_110115892.1">
    <property type="nucleotide sequence ID" value="NZ_AP022639.1"/>
</dbReference>
<name>A0A809XKG1_9BRAD</name>
<protein>
    <submittedName>
        <fullName evidence="1">Uncharacterized protein</fullName>
    </submittedName>
</protein>
<evidence type="ECO:0000313" key="2">
    <source>
        <dbReference type="EMBL" id="BCE36169.1"/>
    </source>
</evidence>
<dbReference type="CDD" id="cd01901">
    <property type="entry name" value="Ntn_hydrolase"/>
    <property type="match status" value="1"/>
</dbReference>
<dbReference type="AlphaFoldDB" id="A0A809XKG1"/>
<reference evidence="2" key="2">
    <citation type="submission" date="2020-05" db="EMBL/GenBank/DDBJ databases">
        <title>Complete genome sequence of Bradyrhizobium diazoefficiens XF3 isolated from soybean nodule.</title>
        <authorList>
            <person name="Noda R."/>
            <person name="Kakizaki K."/>
            <person name="Minamisawa K."/>
        </authorList>
    </citation>
    <scope>NUCLEOTIDE SEQUENCE</scope>
    <source>
        <strain evidence="2">XF3</strain>
    </source>
</reference>
<organism evidence="1">
    <name type="scientific">Bradyrhizobium diazoefficiens</name>
    <dbReference type="NCBI Taxonomy" id="1355477"/>
    <lineage>
        <taxon>Bacteria</taxon>
        <taxon>Pseudomonadati</taxon>
        <taxon>Pseudomonadota</taxon>
        <taxon>Alphaproteobacteria</taxon>
        <taxon>Hyphomicrobiales</taxon>
        <taxon>Nitrobacteraceae</taxon>
        <taxon>Bradyrhizobium</taxon>
    </lineage>
</organism>
<reference evidence="1" key="1">
    <citation type="submission" date="2020-05" db="EMBL/GenBank/DDBJ databases">
        <title>Complete genome sequence of Bradyrhizobium diazoefficiens XF2 isolated from soybean nodule.</title>
        <authorList>
            <person name="Noda R."/>
            <person name="Kakizaki K."/>
            <person name="Minamisawa K."/>
        </authorList>
    </citation>
    <scope>NUCLEOTIDE SEQUENCE</scope>
    <source>
        <strain evidence="1">XF2</strain>
    </source>
</reference>
<evidence type="ECO:0000313" key="3">
    <source>
        <dbReference type="EMBL" id="BCE71094.1"/>
    </source>
</evidence>
<sequence length="267" mass="29327">MTWIIGASSLLGYGVMLSDVRVTFPNGSTADMLRKAFPISPYIAAGFAGSVYIGYRLLSSLHQFLFIPPSAPDQVAWQPEWVAEHWAPEARKIFSSCPISEQKLGVRFLMVGVSPDQDMGAPEIPRVYLIRFSGPHFVPGYMRKGLNVVHIGSGSNVKRYTRAFREHFRFGASSLRAEIGGQNSWAQMLGTTADLITGEHPVQGVSPHMHVIVCRLGDFAEGTNNRRTYIPNASEPVSFEMPKVASSYGEFLEMCRDRVVGAEGAVG</sequence>
<reference evidence="4" key="4">
    <citation type="submission" date="2020-05" db="EMBL/GenBank/DDBJ databases">
        <title>Complete genome sequence of Bradyrhizobium diazoefficiens XF9 isolated from soybean nodule.</title>
        <authorList>
            <person name="Noda R."/>
            <person name="Kakizaki K."/>
            <person name="Minamisawa K."/>
        </authorList>
    </citation>
    <scope>NUCLEOTIDE SEQUENCE</scope>
    <source>
        <strain evidence="4">XF9</strain>
    </source>
</reference>
<reference evidence="3" key="3">
    <citation type="submission" date="2020-05" db="EMBL/GenBank/DDBJ databases">
        <title>Complete genome sequence of Bradyrhizobium diazoefficiens XF8 isolated from soybean nodule.</title>
        <authorList>
            <person name="Noda R."/>
            <person name="Kakizaki K."/>
            <person name="Minamisawa K."/>
        </authorList>
    </citation>
    <scope>NUCLEOTIDE SEQUENCE</scope>
    <source>
        <strain evidence="3">XF8</strain>
    </source>
</reference>
<proteinExistence type="predicted"/>